<evidence type="ECO:0000256" key="1">
    <source>
        <dbReference type="SAM" id="MobiDB-lite"/>
    </source>
</evidence>
<sequence>MEQKIIDRLVKAGTRITLPDNASLRVDSQDGERWYIGSPADKAMIGVYDFKGDLEYELLYLSNVYEEARQILGITNSFQGRVDTTATSGKAKQFSAAQAAGRLESKRVMKNKAYSDLFRMMFLFWLAYGDEPRPITFKDAQGHAQYQEFNRYDFLERDEDGQYYWNDQFLFSVDTTDTLANNREAMWQETRQNLQTGAFGDPTSVETLILFWTKMEELHYPGAGTTKQALEDRLKRQIQAAQAQQQAAAQAQMQAAMPTTNNLTQGNSGKMPIQGEGGMM</sequence>
<reference evidence="2" key="2">
    <citation type="journal article" date="2021" name="PeerJ">
        <title>Extensive microbial diversity within the chicken gut microbiome revealed by metagenomics and culture.</title>
        <authorList>
            <person name="Gilroy R."/>
            <person name="Ravi A."/>
            <person name="Getino M."/>
            <person name="Pursley I."/>
            <person name="Horton D.L."/>
            <person name="Alikhan N.F."/>
            <person name="Baker D."/>
            <person name="Gharbi K."/>
            <person name="Hall N."/>
            <person name="Watson M."/>
            <person name="Adriaenssens E.M."/>
            <person name="Foster-Nyarko E."/>
            <person name="Jarju S."/>
            <person name="Secka A."/>
            <person name="Antonio M."/>
            <person name="Oren A."/>
            <person name="Chaudhuri R.R."/>
            <person name="La Ragione R."/>
            <person name="Hildebrand F."/>
            <person name="Pallen M.J."/>
        </authorList>
    </citation>
    <scope>NUCLEOTIDE SEQUENCE</scope>
    <source>
        <strain evidence="2">ChiGjej2B2-12916</strain>
    </source>
</reference>
<name>A0A9D0YR25_9FIRM</name>
<gene>
    <name evidence="2" type="ORF">IAD31_03550</name>
</gene>
<feature type="non-terminal residue" evidence="2">
    <location>
        <position position="1"/>
    </location>
</feature>
<feature type="region of interest" description="Disordered" evidence="1">
    <location>
        <begin position="260"/>
        <end position="280"/>
    </location>
</feature>
<dbReference type="Proteomes" id="UP000886879">
    <property type="component" value="Unassembled WGS sequence"/>
</dbReference>
<accession>A0A9D0YR25</accession>
<comment type="caution">
    <text evidence="2">The sequence shown here is derived from an EMBL/GenBank/DDBJ whole genome shotgun (WGS) entry which is preliminary data.</text>
</comment>
<protein>
    <submittedName>
        <fullName evidence="2">Uncharacterized protein</fullName>
    </submittedName>
</protein>
<dbReference type="EMBL" id="DVFO01000033">
    <property type="protein sequence ID" value="HIQ60656.1"/>
    <property type="molecule type" value="Genomic_DNA"/>
</dbReference>
<dbReference type="Pfam" id="PF16510">
    <property type="entry name" value="P22_portal"/>
    <property type="match status" value="1"/>
</dbReference>
<reference evidence="2" key="1">
    <citation type="submission" date="2020-10" db="EMBL/GenBank/DDBJ databases">
        <authorList>
            <person name="Gilroy R."/>
        </authorList>
    </citation>
    <scope>NUCLEOTIDE SEQUENCE</scope>
    <source>
        <strain evidence="2">ChiGjej2B2-12916</strain>
    </source>
</reference>
<evidence type="ECO:0000313" key="3">
    <source>
        <dbReference type="Proteomes" id="UP000886879"/>
    </source>
</evidence>
<evidence type="ECO:0000313" key="2">
    <source>
        <dbReference type="EMBL" id="HIQ60656.1"/>
    </source>
</evidence>
<dbReference type="InterPro" id="IPR032427">
    <property type="entry name" value="P22_portal"/>
</dbReference>
<dbReference type="AlphaFoldDB" id="A0A9D0YR25"/>
<organism evidence="2 3">
    <name type="scientific">Candidatus Enterenecus faecium</name>
    <dbReference type="NCBI Taxonomy" id="2840780"/>
    <lineage>
        <taxon>Bacteria</taxon>
        <taxon>Bacillati</taxon>
        <taxon>Bacillota</taxon>
        <taxon>Clostridia</taxon>
        <taxon>Eubacteriales</taxon>
        <taxon>Candidatus Enterenecus</taxon>
    </lineage>
</organism>
<proteinExistence type="predicted"/>